<proteinExistence type="predicted"/>
<organism evidence="3">
    <name type="scientific">marine sediment metagenome</name>
    <dbReference type="NCBI Taxonomy" id="412755"/>
    <lineage>
        <taxon>unclassified sequences</taxon>
        <taxon>metagenomes</taxon>
        <taxon>ecological metagenomes</taxon>
    </lineage>
</organism>
<keyword evidence="2" id="KW-1133">Transmembrane helix</keyword>
<feature type="compositionally biased region" description="Acidic residues" evidence="1">
    <location>
        <begin position="1"/>
        <end position="18"/>
    </location>
</feature>
<keyword evidence="2" id="KW-0812">Transmembrane</keyword>
<comment type="caution">
    <text evidence="3">The sequence shown here is derived from an EMBL/GenBank/DDBJ whole genome shotgun (WGS) entry which is preliminary data.</text>
</comment>
<evidence type="ECO:0000313" key="3">
    <source>
        <dbReference type="EMBL" id="KKK90300.1"/>
    </source>
</evidence>
<sequence>MEPDEERKDEDEDEDENERPDWVDPTIYTCQFCGTRIDGSEGSCKPCRIIALILLIAVVVCVIGSVVPIIWAGG</sequence>
<feature type="transmembrane region" description="Helical" evidence="2">
    <location>
        <begin position="49"/>
        <end position="71"/>
    </location>
</feature>
<evidence type="ECO:0000256" key="1">
    <source>
        <dbReference type="SAM" id="MobiDB-lite"/>
    </source>
</evidence>
<reference evidence="3" key="1">
    <citation type="journal article" date="2015" name="Nature">
        <title>Complex archaea that bridge the gap between prokaryotes and eukaryotes.</title>
        <authorList>
            <person name="Spang A."/>
            <person name="Saw J.H."/>
            <person name="Jorgensen S.L."/>
            <person name="Zaremba-Niedzwiedzka K."/>
            <person name="Martijn J."/>
            <person name="Lind A.E."/>
            <person name="van Eijk R."/>
            <person name="Schleper C."/>
            <person name="Guy L."/>
            <person name="Ettema T.J."/>
        </authorList>
    </citation>
    <scope>NUCLEOTIDE SEQUENCE</scope>
</reference>
<keyword evidence="2" id="KW-0472">Membrane</keyword>
<dbReference type="AlphaFoldDB" id="A0A0F8ZWL1"/>
<protein>
    <submittedName>
        <fullName evidence="3">Uncharacterized protein</fullName>
    </submittedName>
</protein>
<feature type="region of interest" description="Disordered" evidence="1">
    <location>
        <begin position="1"/>
        <end position="22"/>
    </location>
</feature>
<evidence type="ECO:0000256" key="2">
    <source>
        <dbReference type="SAM" id="Phobius"/>
    </source>
</evidence>
<name>A0A0F8ZWL1_9ZZZZ</name>
<accession>A0A0F8ZWL1</accession>
<gene>
    <name evidence="3" type="ORF">LCGC14_2724430</name>
</gene>
<dbReference type="EMBL" id="LAZR01049162">
    <property type="protein sequence ID" value="KKK90300.1"/>
    <property type="molecule type" value="Genomic_DNA"/>
</dbReference>